<dbReference type="Gene3D" id="1.20.1560.10">
    <property type="entry name" value="ABC transporter type 1, transmembrane domain"/>
    <property type="match status" value="1"/>
</dbReference>
<dbReference type="Pfam" id="PF00664">
    <property type="entry name" value="ABC_membrane"/>
    <property type="match status" value="1"/>
</dbReference>
<dbReference type="FunFam" id="3.40.50.300:FF:000299">
    <property type="entry name" value="ABC transporter ATP-binding protein/permease"/>
    <property type="match status" value="1"/>
</dbReference>
<dbReference type="PROSITE" id="PS50929">
    <property type="entry name" value="ABC_TM1F"/>
    <property type="match status" value="1"/>
</dbReference>
<dbReference type="Gene3D" id="3.40.50.300">
    <property type="entry name" value="P-loop containing nucleotide triphosphate hydrolases"/>
    <property type="match status" value="1"/>
</dbReference>
<keyword evidence="3" id="KW-1003">Cell membrane</keyword>
<dbReference type="PANTHER" id="PTHR24221:SF606">
    <property type="entry name" value="COLICIN V SECRETION-PROCESSING ATP-BINDING PROTEIN"/>
    <property type="match status" value="1"/>
</dbReference>
<dbReference type="PANTHER" id="PTHR24221">
    <property type="entry name" value="ATP-BINDING CASSETTE SUB-FAMILY B"/>
    <property type="match status" value="1"/>
</dbReference>
<dbReference type="InterPro" id="IPR027417">
    <property type="entry name" value="P-loop_NTPase"/>
</dbReference>
<dbReference type="GO" id="GO:0008234">
    <property type="term" value="F:cysteine-type peptidase activity"/>
    <property type="evidence" value="ECO:0007669"/>
    <property type="project" value="InterPro"/>
</dbReference>
<evidence type="ECO:0000256" key="3">
    <source>
        <dbReference type="ARBA" id="ARBA00022475"/>
    </source>
</evidence>
<dbReference type="CDD" id="cd02419">
    <property type="entry name" value="Peptidase_C39C"/>
    <property type="match status" value="1"/>
</dbReference>
<keyword evidence="4 9" id="KW-0812">Transmembrane</keyword>
<protein>
    <submittedName>
        <fullName evidence="13">Colicin V biosynthesis protein</fullName>
    </submittedName>
</protein>
<evidence type="ECO:0000313" key="14">
    <source>
        <dbReference type="Proteomes" id="UP001156690"/>
    </source>
</evidence>
<keyword evidence="7 9" id="KW-1133">Transmembrane helix</keyword>
<keyword evidence="2" id="KW-0813">Transport</keyword>
<dbReference type="Gene3D" id="3.90.70.10">
    <property type="entry name" value="Cysteine proteinases"/>
    <property type="match status" value="1"/>
</dbReference>
<organism evidence="13 14">
    <name type="scientific">Vibrio penaeicida</name>
    <dbReference type="NCBI Taxonomy" id="104609"/>
    <lineage>
        <taxon>Bacteria</taxon>
        <taxon>Pseudomonadati</taxon>
        <taxon>Pseudomonadota</taxon>
        <taxon>Gammaproteobacteria</taxon>
        <taxon>Vibrionales</taxon>
        <taxon>Vibrionaceae</taxon>
        <taxon>Vibrio</taxon>
    </lineage>
</organism>
<dbReference type="RefSeq" id="WP_126609045.1">
    <property type="nucleotide sequence ID" value="NZ_AP025144.1"/>
</dbReference>
<evidence type="ECO:0000256" key="7">
    <source>
        <dbReference type="ARBA" id="ARBA00022989"/>
    </source>
</evidence>
<keyword evidence="5" id="KW-0547">Nucleotide-binding</keyword>
<comment type="caution">
    <text evidence="13">The sequence shown here is derived from an EMBL/GenBank/DDBJ whole genome shotgun (WGS) entry which is preliminary data.</text>
</comment>
<feature type="transmembrane region" description="Helical" evidence="9">
    <location>
        <begin position="166"/>
        <end position="186"/>
    </location>
</feature>
<feature type="transmembrane region" description="Helical" evidence="9">
    <location>
        <begin position="309"/>
        <end position="328"/>
    </location>
</feature>
<dbReference type="PROSITE" id="PS00211">
    <property type="entry name" value="ABC_TRANSPORTER_1"/>
    <property type="match status" value="1"/>
</dbReference>
<evidence type="ECO:0000256" key="5">
    <source>
        <dbReference type="ARBA" id="ARBA00022741"/>
    </source>
</evidence>
<dbReference type="InterPro" id="IPR003593">
    <property type="entry name" value="AAA+_ATPase"/>
</dbReference>
<keyword evidence="8 9" id="KW-0472">Membrane</keyword>
<dbReference type="SUPFAM" id="SSF90123">
    <property type="entry name" value="ABC transporter transmembrane region"/>
    <property type="match status" value="1"/>
</dbReference>
<evidence type="ECO:0000256" key="9">
    <source>
        <dbReference type="SAM" id="Phobius"/>
    </source>
</evidence>
<gene>
    <name evidence="13" type="ORF">GCM10007932_24070</name>
</gene>
<dbReference type="GO" id="GO:0140359">
    <property type="term" value="F:ABC-type transporter activity"/>
    <property type="evidence" value="ECO:0007669"/>
    <property type="project" value="InterPro"/>
</dbReference>
<dbReference type="InterPro" id="IPR011527">
    <property type="entry name" value="ABC1_TM_dom"/>
</dbReference>
<dbReference type="GO" id="GO:0006508">
    <property type="term" value="P:proteolysis"/>
    <property type="evidence" value="ECO:0007669"/>
    <property type="project" value="InterPro"/>
</dbReference>
<evidence type="ECO:0000256" key="2">
    <source>
        <dbReference type="ARBA" id="ARBA00022448"/>
    </source>
</evidence>
<dbReference type="InterPro" id="IPR033838">
    <property type="entry name" value="CvaB_peptidase"/>
</dbReference>
<evidence type="ECO:0000256" key="4">
    <source>
        <dbReference type="ARBA" id="ARBA00022692"/>
    </source>
</evidence>
<keyword evidence="14" id="KW-1185">Reference proteome</keyword>
<evidence type="ECO:0000259" key="12">
    <source>
        <dbReference type="PROSITE" id="PS50990"/>
    </source>
</evidence>
<dbReference type="Pfam" id="PF03412">
    <property type="entry name" value="Peptidase_C39"/>
    <property type="match status" value="1"/>
</dbReference>
<dbReference type="Proteomes" id="UP001156690">
    <property type="component" value="Unassembled WGS sequence"/>
</dbReference>
<dbReference type="SUPFAM" id="SSF52540">
    <property type="entry name" value="P-loop containing nucleoside triphosphate hydrolases"/>
    <property type="match status" value="1"/>
</dbReference>
<dbReference type="GO" id="GO:0005524">
    <property type="term" value="F:ATP binding"/>
    <property type="evidence" value="ECO:0007669"/>
    <property type="project" value="UniProtKB-KW"/>
</dbReference>
<dbReference type="AlphaFoldDB" id="A0AAV5NS22"/>
<proteinExistence type="predicted"/>
<keyword evidence="6" id="KW-0067">ATP-binding</keyword>
<dbReference type="CDD" id="cd18567">
    <property type="entry name" value="ABC_6TM_CvaB_RaxB_like"/>
    <property type="match status" value="1"/>
</dbReference>
<dbReference type="InterPro" id="IPR036640">
    <property type="entry name" value="ABC1_TM_sf"/>
</dbReference>
<dbReference type="Pfam" id="PF00005">
    <property type="entry name" value="ABC_tran"/>
    <property type="match status" value="1"/>
</dbReference>
<comment type="subcellular location">
    <subcellularLocation>
        <location evidence="1">Cell membrane</location>
        <topology evidence="1">Multi-pass membrane protein</topology>
    </subcellularLocation>
</comment>
<feature type="domain" description="Peptidase C39" evidence="12">
    <location>
        <begin position="20"/>
        <end position="139"/>
    </location>
</feature>
<dbReference type="PROSITE" id="PS50893">
    <property type="entry name" value="ABC_TRANSPORTER_2"/>
    <property type="match status" value="1"/>
</dbReference>
<dbReference type="InterPro" id="IPR005074">
    <property type="entry name" value="Peptidase_C39"/>
</dbReference>
<evidence type="ECO:0000256" key="1">
    <source>
        <dbReference type="ARBA" id="ARBA00004651"/>
    </source>
</evidence>
<evidence type="ECO:0000313" key="13">
    <source>
        <dbReference type="EMBL" id="GLQ73047.1"/>
    </source>
</evidence>
<dbReference type="InterPro" id="IPR039421">
    <property type="entry name" value="Type_1_exporter"/>
</dbReference>
<evidence type="ECO:0000256" key="8">
    <source>
        <dbReference type="ARBA" id="ARBA00023136"/>
    </source>
</evidence>
<dbReference type="GO" id="GO:0016887">
    <property type="term" value="F:ATP hydrolysis activity"/>
    <property type="evidence" value="ECO:0007669"/>
    <property type="project" value="InterPro"/>
</dbReference>
<feature type="transmembrane region" description="Helical" evidence="9">
    <location>
        <begin position="280"/>
        <end position="303"/>
    </location>
</feature>
<evidence type="ECO:0000259" key="10">
    <source>
        <dbReference type="PROSITE" id="PS50893"/>
    </source>
</evidence>
<accession>A0AAV5NS22</accession>
<dbReference type="SMART" id="SM00382">
    <property type="entry name" value="AAA"/>
    <property type="match status" value="1"/>
</dbReference>
<dbReference type="GO" id="GO:0005886">
    <property type="term" value="C:plasma membrane"/>
    <property type="evidence" value="ECO:0007669"/>
    <property type="project" value="UniProtKB-SubCell"/>
</dbReference>
<dbReference type="EMBL" id="BSNX01000028">
    <property type="protein sequence ID" value="GLQ73047.1"/>
    <property type="molecule type" value="Genomic_DNA"/>
</dbReference>
<dbReference type="InterPro" id="IPR017871">
    <property type="entry name" value="ABC_transporter-like_CS"/>
</dbReference>
<dbReference type="GO" id="GO:0034040">
    <property type="term" value="F:ATPase-coupled lipid transmembrane transporter activity"/>
    <property type="evidence" value="ECO:0007669"/>
    <property type="project" value="TreeGrafter"/>
</dbReference>
<name>A0AAV5NS22_9VIBR</name>
<feature type="domain" description="ABC transporter" evidence="10">
    <location>
        <begin position="486"/>
        <end position="712"/>
    </location>
</feature>
<feature type="transmembrane region" description="Helical" evidence="9">
    <location>
        <begin position="407"/>
        <end position="430"/>
    </location>
</feature>
<reference evidence="14" key="1">
    <citation type="journal article" date="2019" name="Int. J. Syst. Evol. Microbiol.">
        <title>The Global Catalogue of Microorganisms (GCM) 10K type strain sequencing project: providing services to taxonomists for standard genome sequencing and annotation.</title>
        <authorList>
            <consortium name="The Broad Institute Genomics Platform"/>
            <consortium name="The Broad Institute Genome Sequencing Center for Infectious Disease"/>
            <person name="Wu L."/>
            <person name="Ma J."/>
        </authorList>
    </citation>
    <scope>NUCLEOTIDE SEQUENCE [LARGE SCALE GENOMIC DNA]</scope>
    <source>
        <strain evidence="14">NBRC 15640</strain>
    </source>
</reference>
<feature type="domain" description="ABC transmembrane type-1" evidence="11">
    <location>
        <begin position="173"/>
        <end position="452"/>
    </location>
</feature>
<dbReference type="PROSITE" id="PS50990">
    <property type="entry name" value="PEPTIDASE_C39"/>
    <property type="match status" value="1"/>
</dbReference>
<dbReference type="InterPro" id="IPR003439">
    <property type="entry name" value="ABC_transporter-like_ATP-bd"/>
</dbReference>
<evidence type="ECO:0000256" key="6">
    <source>
        <dbReference type="ARBA" id="ARBA00022840"/>
    </source>
</evidence>
<feature type="transmembrane region" description="Helical" evidence="9">
    <location>
        <begin position="206"/>
        <end position="227"/>
    </location>
</feature>
<sequence length="713" mass="80464">MSFLSNLNFSFKNKLPVYYQSEVAECGLTCIAMIATYHGYKTDIDTLRQRFPLSQKGTGLNVLIDIASTLKLSTRPLQLDMEHLTELKLPALLHWNFDHYVVLKSVGKKHCIIHDPALGEQKVSLEQVSEQFTGVALEFMPAEEFEEVNETTELGIRHLWSRIQGLLPSITQILALTAFIQIFALLTPYFIQLTIDEVITTGDSDLLMVLGIAFVSLHLFRAITFALRSWVVTFVATQLNYQLSNNLFTHLIRLPSDFFAKRHIGDITSRFSSLDEVNRMLSTGFVEAFIDGVMMLTAIGIMYYYNASLANVVMIMLVAYVALRTLLFKPIRRAVRNKLINQANEDSYFLESIRAIQTVKCFGHEAERVSGWQNRYADQMNASVRSERLGIIHKSADLFITGVEHVLIIWIGSMLVMDHAMTIGMLYAFLNYRQMFSDQSRSLVEKWFEFRMLKLHLSRVTDIVIAKKEEHVHSERAKLEPIKGGIKLENVAFRYSPNDDDVIDGFDLEIQPGESVVLTGNSGCGKSTLMRMLTGLDQPTKGKVLVDDIALQHMGLAAYRDDIATVMQDDQLLSGTILDNITMFDKTPNLEQVGRAAGLAAIGQEIMKMPLGFQTLIGDLGSTLSGGQKQRILLARAFYKQPKILFLDEATSSLDTENEKHINNVIKKMGITRISIAHRKETIEMHDRVIKLGEKGQILSDNRQEKPKLEALA</sequence>
<evidence type="ECO:0000259" key="11">
    <source>
        <dbReference type="PROSITE" id="PS50929"/>
    </source>
</evidence>